<reference evidence="2 3" key="1">
    <citation type="submission" date="2019-07" db="EMBL/GenBank/DDBJ databases">
        <title>Finished genome of Venturia effusa.</title>
        <authorList>
            <person name="Young C.A."/>
            <person name="Cox M.P."/>
            <person name="Ganley A.R.D."/>
            <person name="David W.J."/>
        </authorList>
    </citation>
    <scope>NUCLEOTIDE SEQUENCE [LARGE SCALE GENOMIC DNA]</scope>
    <source>
        <strain evidence="3">albino</strain>
    </source>
</reference>
<evidence type="ECO:0000256" key="1">
    <source>
        <dbReference type="SAM" id="MobiDB-lite"/>
    </source>
</evidence>
<name>A0A517LME9_9PEZI</name>
<keyword evidence="3" id="KW-1185">Reference proteome</keyword>
<organism evidence="2 3">
    <name type="scientific">Venturia effusa</name>
    <dbReference type="NCBI Taxonomy" id="50376"/>
    <lineage>
        <taxon>Eukaryota</taxon>
        <taxon>Fungi</taxon>
        <taxon>Dikarya</taxon>
        <taxon>Ascomycota</taxon>
        <taxon>Pezizomycotina</taxon>
        <taxon>Dothideomycetes</taxon>
        <taxon>Pleosporomycetidae</taxon>
        <taxon>Venturiales</taxon>
        <taxon>Venturiaceae</taxon>
        <taxon>Venturia</taxon>
    </lineage>
</organism>
<accession>A0A517LME9</accession>
<proteinExistence type="predicted"/>
<dbReference type="OrthoDB" id="10539014at2759"/>
<evidence type="ECO:0000313" key="3">
    <source>
        <dbReference type="Proteomes" id="UP000316270"/>
    </source>
</evidence>
<feature type="region of interest" description="Disordered" evidence="1">
    <location>
        <begin position="121"/>
        <end position="153"/>
    </location>
</feature>
<dbReference type="AlphaFoldDB" id="A0A517LME9"/>
<gene>
    <name evidence="2" type="ORF">FKW77_002680</name>
</gene>
<evidence type="ECO:0000313" key="2">
    <source>
        <dbReference type="EMBL" id="QDS76815.1"/>
    </source>
</evidence>
<feature type="compositionally biased region" description="Basic and acidic residues" evidence="1">
    <location>
        <begin position="121"/>
        <end position="141"/>
    </location>
</feature>
<dbReference type="EMBL" id="CP042200">
    <property type="protein sequence ID" value="QDS76815.1"/>
    <property type="molecule type" value="Genomic_DNA"/>
</dbReference>
<protein>
    <submittedName>
        <fullName evidence="2">Uncharacterized protein</fullName>
    </submittedName>
</protein>
<sequence>MPFGRVKTHDSKDELPESNDELIMIVLNDLGIQDRPDVERRNSYSLETATSARSSSTAVDETSPKWFSVDFSEVSDGWTIAFRNLTEDQLKQAAAAEKQQMKDQIISLKQEVERLRASVLTEREQEREQIQDLKEKLDESQSKASVHDLITVG</sequence>
<dbReference type="Proteomes" id="UP000316270">
    <property type="component" value="Chromosome 16"/>
</dbReference>